<comment type="caution">
    <text evidence="2">The sequence shown here is derived from an EMBL/GenBank/DDBJ whole genome shotgun (WGS) entry which is preliminary data.</text>
</comment>
<name>A0ABQ3HD24_9ACTN</name>
<organism evidence="2 3">
    <name type="scientific">Nocardioides flavus</name>
    <name type="common">ex Wang et al. 2016</name>
    <dbReference type="NCBI Taxonomy" id="2058780"/>
    <lineage>
        <taxon>Bacteria</taxon>
        <taxon>Bacillati</taxon>
        <taxon>Actinomycetota</taxon>
        <taxon>Actinomycetes</taxon>
        <taxon>Propionibacteriales</taxon>
        <taxon>Nocardioidaceae</taxon>
        <taxon>Nocardioides</taxon>
    </lineage>
</organism>
<evidence type="ECO:0000313" key="2">
    <source>
        <dbReference type="EMBL" id="GHE14939.1"/>
    </source>
</evidence>
<feature type="compositionally biased region" description="Low complexity" evidence="1">
    <location>
        <begin position="40"/>
        <end position="59"/>
    </location>
</feature>
<dbReference type="InterPro" id="IPR011048">
    <property type="entry name" value="Haem_d1_sf"/>
</dbReference>
<accession>A0ABQ3HD24</accession>
<dbReference type="SUPFAM" id="SSF51004">
    <property type="entry name" value="C-terminal (heme d1) domain of cytochrome cd1-nitrite reductase"/>
    <property type="match status" value="1"/>
</dbReference>
<protein>
    <submittedName>
        <fullName evidence="2">Uncharacterized protein</fullName>
    </submittedName>
</protein>
<sequence>MATGALPWIIEGMRVGRPAVTLLLLAGVLLGCAEGDRAEGSGSTTETPSQTPSETSGGSETDDETTYEPTYLEAGDLPRRLSLEEVGARTLPARPFADFAVTAGDGVWLSGVAPGAVRYAADGTVTARARIPGEVVQALAASPGSVWVPSLNPSALFRLDAATGEVLARVPLPGSPLAEGVVGAAGDRAYVLVDPLEPRIVVVEGDAVADEIEAPAGAVAVRAGFGSLWVPTSEHAVERYDFRSQEWTSIPVGPRPRFLDVGFGAVWVMNQGDGSVSRIDPRTGETEQLAMGGVAIGGGDLTVGGGAVWLRTDSLVIRIDPRTRRATHVVAPPPGSASAAATDDFLLISNHDHNAVHVVGLPLPR</sequence>
<proteinExistence type="predicted"/>
<evidence type="ECO:0000313" key="3">
    <source>
        <dbReference type="Proteomes" id="UP000597341"/>
    </source>
</evidence>
<dbReference type="Gene3D" id="2.130.10.10">
    <property type="entry name" value="YVTN repeat-like/Quinoprotein amine dehydrogenase"/>
    <property type="match status" value="1"/>
</dbReference>
<reference evidence="3" key="1">
    <citation type="journal article" date="2019" name="Int. J. Syst. Evol. Microbiol.">
        <title>The Global Catalogue of Microorganisms (GCM) 10K type strain sequencing project: providing services to taxonomists for standard genome sequencing and annotation.</title>
        <authorList>
            <consortium name="The Broad Institute Genomics Platform"/>
            <consortium name="The Broad Institute Genome Sequencing Center for Infectious Disease"/>
            <person name="Wu L."/>
            <person name="Ma J."/>
        </authorList>
    </citation>
    <scope>NUCLEOTIDE SEQUENCE [LARGE SCALE GENOMIC DNA]</scope>
    <source>
        <strain evidence="3">CGMCC 1.12791</strain>
    </source>
</reference>
<dbReference type="EMBL" id="BNAD01000001">
    <property type="protein sequence ID" value="GHE14939.1"/>
    <property type="molecule type" value="Genomic_DNA"/>
</dbReference>
<evidence type="ECO:0000256" key="1">
    <source>
        <dbReference type="SAM" id="MobiDB-lite"/>
    </source>
</evidence>
<gene>
    <name evidence="2" type="ORF">GCM10011376_00830</name>
</gene>
<feature type="region of interest" description="Disordered" evidence="1">
    <location>
        <begin position="37"/>
        <end position="66"/>
    </location>
</feature>
<dbReference type="Proteomes" id="UP000597341">
    <property type="component" value="Unassembled WGS sequence"/>
</dbReference>
<keyword evidence="3" id="KW-1185">Reference proteome</keyword>
<dbReference type="InterPro" id="IPR015943">
    <property type="entry name" value="WD40/YVTN_repeat-like_dom_sf"/>
</dbReference>